<feature type="compositionally biased region" description="Low complexity" evidence="1">
    <location>
        <begin position="658"/>
        <end position="667"/>
    </location>
</feature>
<evidence type="ECO:0000313" key="3">
    <source>
        <dbReference type="Proteomes" id="UP000595446"/>
    </source>
</evidence>
<dbReference type="Gene3D" id="1.10.10.10">
    <property type="entry name" value="Winged helix-like DNA-binding domain superfamily/Winged helix DNA-binding domain"/>
    <property type="match status" value="1"/>
</dbReference>
<dbReference type="EMBL" id="AP024237">
    <property type="protein sequence ID" value="BCO35498.1"/>
    <property type="molecule type" value="Genomic_DNA"/>
</dbReference>
<dbReference type="AlphaFoldDB" id="A0A2G8AVB3"/>
<feature type="compositionally biased region" description="Low complexity" evidence="1">
    <location>
        <begin position="234"/>
        <end position="255"/>
    </location>
</feature>
<dbReference type="RefSeq" id="WP_053093980.1">
    <property type="nucleotide sequence ID" value="NZ_AP024237.1"/>
</dbReference>
<dbReference type="CDD" id="cd01029">
    <property type="entry name" value="TOPRIM_primases"/>
    <property type="match status" value="1"/>
</dbReference>
<dbReference type="InterPro" id="IPR024385">
    <property type="entry name" value="DUF3854"/>
</dbReference>
<dbReference type="InterPro" id="IPR036388">
    <property type="entry name" value="WH-like_DNA-bd_sf"/>
</dbReference>
<dbReference type="InterPro" id="IPR034154">
    <property type="entry name" value="TOPRIM_DnaG/twinkle"/>
</dbReference>
<accession>A0A2G8AVB3</accession>
<dbReference type="OrthoDB" id="3218228at2"/>
<feature type="region of interest" description="Disordered" evidence="1">
    <location>
        <begin position="644"/>
        <end position="667"/>
    </location>
</feature>
<gene>
    <name evidence="2" type="ORF">MHEC_19310</name>
</gene>
<reference evidence="2 3" key="1">
    <citation type="submission" date="2020-12" db="EMBL/GenBank/DDBJ databases">
        <title>Complete genome sequence of Mycobacterium heckeshornense JCM 15655T, closely related to a pathogenic non-tuberculous mycobacterial species Mycobacterium xenopi.</title>
        <authorList>
            <person name="Yoshida M."/>
            <person name="Fukano H."/>
            <person name="Asakura T."/>
            <person name="Suzuki M."/>
            <person name="Hoshino Y."/>
        </authorList>
    </citation>
    <scope>NUCLEOTIDE SEQUENCE [LARGE SCALE GENOMIC DNA]</scope>
    <source>
        <strain evidence="2 3">JCM 15655</strain>
    </source>
</reference>
<name>A0A2G8AVB3_9MYCO</name>
<keyword evidence="3" id="KW-1185">Reference proteome</keyword>
<proteinExistence type="predicted"/>
<evidence type="ECO:0000256" key="1">
    <source>
        <dbReference type="SAM" id="MobiDB-lite"/>
    </source>
</evidence>
<dbReference type="Proteomes" id="UP000595446">
    <property type="component" value="Chromosome"/>
</dbReference>
<sequence length="751" mass="80707">MLSPNHVQALASSGISVEFAAGRGYETVADDGTGRRRLADIRIARPGRRLPGLLVPLLRADGSTWGYQYRPDEPRLRDGKPIKYETPWQQRNGLDVPPGVGPQLADPSVPLWVTEGCKKADCGAIHGLCIVALTGVWNWLHTNAAGGKMALPDWGDIALNGRRVIIAFDGDVARKPSVQSAMRGLAGYLGYKGARPEYLWLPPDTDTKTGLDDYLMGGHTVDDLWRLVKPTAPPTTSKPAAESQPSSQPKQQPVQPISLNDAHAAFRKWLGHTYDTDAIDAALACAAVERFNDGSDPIWLLIVSGPGAAKTETAQSLDGVGATVASVISSEAALLSATPNRERAADATGGLLRKLGDRGVLVIKDVTSILSMDRNVRGRVLAALREVYDGRWSREVGTDGGRSIEWRGRIAVVGAVTTAWDAAHTVVATMGDRFLLVRLDSGTKRPDASQRAIRNTGDEQTMRAELAGAVAGVIAGMNPQPITLTDGEIDALVRAADLVTLARTGVEYDYRGDVIDAHAPEMPTRFAKQLAQIVRGGAAIGMTRAAALRLALRVARDSMPPLRLAIIDYLAKHPHSSTSEVRKGIDKPRNTVDRQLQALHMLGVLDCDEMEYGENGRSRWFYSLKAGIDPSAIDPESFPDLLLHIPNPYERGESDTPSGGSNKSGKLSGSLAAISEALELAGVFDEHAPAPTPELVRAWAEQAERHQLTRDDILDAVQSYYDTEPAAPLTVGELIRCALAAQAASRDRKAS</sequence>
<evidence type="ECO:0000313" key="2">
    <source>
        <dbReference type="EMBL" id="BCO35498.1"/>
    </source>
</evidence>
<organism evidence="2 3">
    <name type="scientific">Mycobacterium heckeshornense</name>
    <dbReference type="NCBI Taxonomy" id="110505"/>
    <lineage>
        <taxon>Bacteria</taxon>
        <taxon>Bacillati</taxon>
        <taxon>Actinomycetota</taxon>
        <taxon>Actinomycetes</taxon>
        <taxon>Mycobacteriales</taxon>
        <taxon>Mycobacteriaceae</taxon>
        <taxon>Mycobacterium</taxon>
    </lineage>
</organism>
<dbReference type="Pfam" id="PF12965">
    <property type="entry name" value="DUF3854"/>
    <property type="match status" value="1"/>
</dbReference>
<feature type="region of interest" description="Disordered" evidence="1">
    <location>
        <begin position="229"/>
        <end position="255"/>
    </location>
</feature>
<protein>
    <submittedName>
        <fullName evidence="2">Uncharacterized protein</fullName>
    </submittedName>
</protein>